<feature type="compositionally biased region" description="Basic and acidic residues" evidence="4">
    <location>
        <begin position="753"/>
        <end position="769"/>
    </location>
</feature>
<feature type="compositionally biased region" description="Basic and acidic residues" evidence="4">
    <location>
        <begin position="193"/>
        <end position="211"/>
    </location>
</feature>
<dbReference type="PANTHER" id="PTHR15398:SF4">
    <property type="entry name" value="BROMODOMAIN-CONTAINING PROTEIN 8 ISOFORM X1"/>
    <property type="match status" value="1"/>
</dbReference>
<dbReference type="SMART" id="SM00297">
    <property type="entry name" value="BROMO"/>
    <property type="match status" value="1"/>
</dbReference>
<dbReference type="PRINTS" id="PR00503">
    <property type="entry name" value="BROMODOMAIN"/>
</dbReference>
<feature type="compositionally biased region" description="Polar residues" evidence="4">
    <location>
        <begin position="798"/>
        <end position="807"/>
    </location>
</feature>
<dbReference type="Proteomes" id="UP001153737">
    <property type="component" value="Chromosome 1"/>
</dbReference>
<feature type="region of interest" description="Disordered" evidence="4">
    <location>
        <begin position="739"/>
        <end position="807"/>
    </location>
</feature>
<feature type="region of interest" description="Disordered" evidence="4">
    <location>
        <begin position="170"/>
        <end position="230"/>
    </location>
</feature>
<name>A0A9P0GM54_PHACE</name>
<keyword evidence="3" id="KW-0175">Coiled coil</keyword>
<dbReference type="InterPro" id="IPR037966">
    <property type="entry name" value="Brd8_Bromo_dom"/>
</dbReference>
<dbReference type="InterPro" id="IPR036427">
    <property type="entry name" value="Bromodomain-like_sf"/>
</dbReference>
<proteinExistence type="predicted"/>
<organism evidence="6 7">
    <name type="scientific">Phaedon cochleariae</name>
    <name type="common">Mustard beetle</name>
    <dbReference type="NCBI Taxonomy" id="80249"/>
    <lineage>
        <taxon>Eukaryota</taxon>
        <taxon>Metazoa</taxon>
        <taxon>Ecdysozoa</taxon>
        <taxon>Arthropoda</taxon>
        <taxon>Hexapoda</taxon>
        <taxon>Insecta</taxon>
        <taxon>Pterygota</taxon>
        <taxon>Neoptera</taxon>
        <taxon>Endopterygota</taxon>
        <taxon>Coleoptera</taxon>
        <taxon>Polyphaga</taxon>
        <taxon>Cucujiformia</taxon>
        <taxon>Chrysomeloidea</taxon>
        <taxon>Chrysomelidae</taxon>
        <taxon>Chrysomelinae</taxon>
        <taxon>Chrysomelini</taxon>
        <taxon>Phaedon</taxon>
    </lineage>
</organism>
<gene>
    <name evidence="6" type="ORF">PHAECO_LOCUS150</name>
</gene>
<reference evidence="6" key="1">
    <citation type="submission" date="2022-01" db="EMBL/GenBank/DDBJ databases">
        <authorList>
            <person name="King R."/>
        </authorList>
    </citation>
    <scope>NUCLEOTIDE SEQUENCE</scope>
</reference>
<accession>A0A9P0GM54</accession>
<keyword evidence="7" id="KW-1185">Reference proteome</keyword>
<evidence type="ECO:0000256" key="4">
    <source>
        <dbReference type="SAM" id="MobiDB-lite"/>
    </source>
</evidence>
<sequence length="965" mass="110026">MTSLQECLQMKKETMDKWSVRELLCLASAVCRNGDQNWISVSRAMKPFGEPNRPSDWFHQKNCAAQYATLLGNVDTPKRKKRISSAEATVDTPTDNIFQRLVAERQSELKKLLAEERNEYLKLQEDMALLQSGKVSEEQLDIWCKEIEVEEYKKEQESIAQAQWFKEREQRKQEADKVWRPTKSTSIAGQKRKNSDSLDNHIESEHVEEIQHQQQLPPPYPQTPEPAKPALSPLLTSLLKSPSQVQNSSILHTAITNRHVPNTNTNPMIASLLNSSTGVTVSPGLQQLVSTAIGQEANNVIDIDQQPLRNDILDDENLPNIKIDDLANSILVQDGPLPEIKKEEVDDIISEIIENAHDIVNDPEQHLQLDGNGDININLELDDFEEDLQETEQQQHQQQETAVMKEEIPQEQNIVEASVEIPTPITQQHSSTTPPQTQLSIAPPTVVDPFEFQEDPVIHLDQSIKVSNINKQEPRQYVPHYQMQQPPQVASVEAADEKNEHDKKEEIKKEVETTESEMKERDVDGENITQSQKEQIDEMKEEIESEVAEQDKELMNVEPETITDEVPEKSLVTPPEPPKIERTSVPGSVEIVEVNDGDAEEIDKELDKSQIQDIVHSMKLEETQDIKSPMPEPEVEKIKSETEVSSPPESKDTASIATFEESSESSDVTMDVKKEVVVQDVVETTTVTSDFTNDLYDDTNMEVKIDKSGKAKRDYSRTKKKEEKGFDMLLAIEKAQLEDSELTEENFSDNTTDTEKKDIKMKIKSETERSNSPWTEEEDNSKGGKRRYSTPGTPIDSVPNSPASSLTFNYEDDRDYKNWKKSVMLVYNRLATNKYASLFLKPITNEQAPELNFSGYSSTVFRPMDLQTIKKNIENGTIRTTLEFKRDTMLMFTNAIMYNRTNETIYNMAMQMQQESLEPIEILMLAGSRDVPLRRETRTSESCTKRKRTITDEALLKCTKKRKED</sequence>
<feature type="coiled-coil region" evidence="3">
    <location>
        <begin position="106"/>
        <end position="133"/>
    </location>
</feature>
<evidence type="ECO:0000259" key="5">
    <source>
        <dbReference type="PROSITE" id="PS50014"/>
    </source>
</evidence>
<dbReference type="InterPro" id="IPR001487">
    <property type="entry name" value="Bromodomain"/>
</dbReference>
<feature type="region of interest" description="Disordered" evidence="4">
    <location>
        <begin position="619"/>
        <end position="669"/>
    </location>
</feature>
<feature type="domain" description="Bromo" evidence="5">
    <location>
        <begin position="831"/>
        <end position="906"/>
    </location>
</feature>
<dbReference type="AlphaFoldDB" id="A0A9P0GM54"/>
<dbReference type="PROSITE" id="PS50014">
    <property type="entry name" value="BROMODOMAIN_2"/>
    <property type="match status" value="1"/>
</dbReference>
<feature type="compositionally biased region" description="Basic and acidic residues" evidence="4">
    <location>
        <begin position="170"/>
        <end position="179"/>
    </location>
</feature>
<dbReference type="Pfam" id="PF00439">
    <property type="entry name" value="Bromodomain"/>
    <property type="match status" value="1"/>
</dbReference>
<dbReference type="OrthoDB" id="1742084at2759"/>
<feature type="coiled-coil region" evidence="3">
    <location>
        <begin position="374"/>
        <end position="401"/>
    </location>
</feature>
<evidence type="ECO:0000313" key="6">
    <source>
        <dbReference type="EMBL" id="CAH1116671.1"/>
    </source>
</evidence>
<dbReference type="CDD" id="cd05507">
    <property type="entry name" value="Bromo_brd8_like"/>
    <property type="match status" value="1"/>
</dbReference>
<evidence type="ECO:0000256" key="3">
    <source>
        <dbReference type="SAM" id="Coils"/>
    </source>
</evidence>
<evidence type="ECO:0000313" key="7">
    <source>
        <dbReference type="Proteomes" id="UP001153737"/>
    </source>
</evidence>
<dbReference type="SUPFAM" id="SSF47370">
    <property type="entry name" value="Bromodomain"/>
    <property type="match status" value="1"/>
</dbReference>
<feature type="region of interest" description="Disordered" evidence="4">
    <location>
        <begin position="484"/>
        <end position="588"/>
    </location>
</feature>
<keyword evidence="1 2" id="KW-0103">Bromodomain</keyword>
<dbReference type="PANTHER" id="PTHR15398">
    <property type="entry name" value="BROMODOMAIN-CONTAINING PROTEIN 8"/>
    <property type="match status" value="1"/>
</dbReference>
<feature type="compositionally biased region" description="Basic and acidic residues" evidence="4">
    <location>
        <begin position="495"/>
        <end position="524"/>
    </location>
</feature>
<feature type="compositionally biased region" description="Pro residues" evidence="4">
    <location>
        <begin position="216"/>
        <end position="227"/>
    </location>
</feature>
<evidence type="ECO:0000256" key="2">
    <source>
        <dbReference type="PROSITE-ProRule" id="PRU00035"/>
    </source>
</evidence>
<feature type="compositionally biased region" description="Acidic residues" evidence="4">
    <location>
        <begin position="539"/>
        <end position="548"/>
    </location>
</feature>
<evidence type="ECO:0000256" key="1">
    <source>
        <dbReference type="ARBA" id="ARBA00023117"/>
    </source>
</evidence>
<dbReference type="EMBL" id="OU896707">
    <property type="protein sequence ID" value="CAH1116671.1"/>
    <property type="molecule type" value="Genomic_DNA"/>
</dbReference>
<dbReference type="GO" id="GO:0035267">
    <property type="term" value="C:NuA4 histone acetyltransferase complex"/>
    <property type="evidence" value="ECO:0007669"/>
    <property type="project" value="TreeGrafter"/>
</dbReference>
<dbReference type="Gene3D" id="1.20.920.10">
    <property type="entry name" value="Bromodomain-like"/>
    <property type="match status" value="1"/>
</dbReference>
<reference evidence="6" key="2">
    <citation type="submission" date="2022-10" db="EMBL/GenBank/DDBJ databases">
        <authorList>
            <consortium name="ENA_rothamsted_submissions"/>
            <consortium name="culmorum"/>
            <person name="King R."/>
        </authorList>
    </citation>
    <scope>NUCLEOTIDE SEQUENCE</scope>
</reference>
<protein>
    <recommendedName>
        <fullName evidence="5">Bromo domain-containing protein</fullName>
    </recommendedName>
</protein>
<feature type="compositionally biased region" description="Polar residues" evidence="4">
    <location>
        <begin position="643"/>
        <end position="656"/>
    </location>
</feature>